<evidence type="ECO:0000313" key="3">
    <source>
        <dbReference type="Proteomes" id="UP000272025"/>
    </source>
</evidence>
<keyword evidence="3" id="KW-1185">Reference proteome</keyword>
<organism evidence="2 3">
    <name type="scientific">Sodiomyces alkalinus (strain CBS 110278 / VKM F-3762 / F11)</name>
    <name type="common">Alkaliphilic filamentous fungus</name>
    <dbReference type="NCBI Taxonomy" id="1314773"/>
    <lineage>
        <taxon>Eukaryota</taxon>
        <taxon>Fungi</taxon>
        <taxon>Dikarya</taxon>
        <taxon>Ascomycota</taxon>
        <taxon>Pezizomycotina</taxon>
        <taxon>Sordariomycetes</taxon>
        <taxon>Hypocreomycetidae</taxon>
        <taxon>Glomerellales</taxon>
        <taxon>Plectosphaerellaceae</taxon>
        <taxon>Sodiomyces</taxon>
    </lineage>
</organism>
<protein>
    <submittedName>
        <fullName evidence="2">Uncharacterized protein</fullName>
    </submittedName>
</protein>
<sequence length="216" mass="23899">MVGDGSMAAHALWSPRGLRRPHSNYMALFASHCAKGPASCFEGCVRPTSKRVRHRGCSQGPLRAMLESKQHEISVRMSHDPGPSVTWRGPLIVVRVWPHFALRAGLEERSSTLAHTATRHPGTRMIEVETTITFRPAFEPEMVNTSVQPNASPKHRSATPSQGPIIIPPRAARDRTNVYVLGRSLGSFPAIFSPCRDDESMELHKPPLLCLDLQGW</sequence>
<dbReference type="Proteomes" id="UP000272025">
    <property type="component" value="Unassembled WGS sequence"/>
</dbReference>
<dbReference type="RefSeq" id="XP_028467889.1">
    <property type="nucleotide sequence ID" value="XM_028614114.1"/>
</dbReference>
<name>A0A3N2Q013_SODAK</name>
<dbReference type="GeneID" id="39582592"/>
<gene>
    <name evidence="2" type="ORF">SODALDRAFT_358520</name>
</gene>
<accession>A0A3N2Q013</accession>
<feature type="region of interest" description="Disordered" evidence="1">
    <location>
        <begin position="146"/>
        <end position="169"/>
    </location>
</feature>
<evidence type="ECO:0000256" key="1">
    <source>
        <dbReference type="SAM" id="MobiDB-lite"/>
    </source>
</evidence>
<dbReference type="EMBL" id="ML119053">
    <property type="protein sequence ID" value="ROT40083.1"/>
    <property type="molecule type" value="Genomic_DNA"/>
</dbReference>
<proteinExistence type="predicted"/>
<reference evidence="2 3" key="1">
    <citation type="journal article" date="2018" name="Mol. Ecol.">
        <title>The obligate alkalophilic soda-lake fungus Sodiomyces alkalinus has shifted to a protein diet.</title>
        <authorList>
            <person name="Grum-Grzhimaylo A.A."/>
            <person name="Falkoski D.L."/>
            <person name="van den Heuvel J."/>
            <person name="Valero-Jimenez C.A."/>
            <person name="Min B."/>
            <person name="Choi I.G."/>
            <person name="Lipzen A."/>
            <person name="Daum C.G."/>
            <person name="Aanen D.K."/>
            <person name="Tsang A."/>
            <person name="Henrissat B."/>
            <person name="Bilanenko E.N."/>
            <person name="de Vries R.P."/>
            <person name="van Kan J.A.L."/>
            <person name="Grigoriev I.V."/>
            <person name="Debets A.J.M."/>
        </authorList>
    </citation>
    <scope>NUCLEOTIDE SEQUENCE [LARGE SCALE GENOMIC DNA]</scope>
    <source>
        <strain evidence="2 3">F11</strain>
    </source>
</reference>
<dbReference type="AlphaFoldDB" id="A0A3N2Q013"/>
<evidence type="ECO:0000313" key="2">
    <source>
        <dbReference type="EMBL" id="ROT40083.1"/>
    </source>
</evidence>